<dbReference type="NCBIfam" id="TIGR02595">
    <property type="entry name" value="PEP_CTERM"/>
    <property type="match status" value="1"/>
</dbReference>
<protein>
    <recommendedName>
        <fullName evidence="5">PEP-CTERM protein-sorting domain-containing protein</fullName>
    </recommendedName>
</protein>
<sequence>MKKTIGIALGLGLACASNASIVVHGSTTAYQENNKDWVSATANDIDAVAGYGTDGFLMFGDGSANLTKTAGQAWGTDVRSTPSYVTAFAAGANFASIAEDQPAYASYDDPVALDGTDTLGGFAVATSGNGIGSYSELMTFTISGLAADTTVRVGVLGNIDGQTDGRWIPTSITLSDGTSSATVGDHTTSPLANAVASTDWVFFDIDADGTYALGGTQRLAGQGIGVAGVTFDSIPEPATLGLVAAFGGGVLFIRRRFRM</sequence>
<evidence type="ECO:0000313" key="3">
    <source>
        <dbReference type="EMBL" id="VGO13215.1"/>
    </source>
</evidence>
<evidence type="ECO:0000313" key="4">
    <source>
        <dbReference type="Proteomes" id="UP000366872"/>
    </source>
</evidence>
<feature type="chain" id="PRO_5025443945" description="PEP-CTERM protein-sorting domain-containing protein" evidence="2">
    <location>
        <begin position="20"/>
        <end position="259"/>
    </location>
</feature>
<proteinExistence type="predicted"/>
<evidence type="ECO:0008006" key="5">
    <source>
        <dbReference type="Google" id="ProtNLM"/>
    </source>
</evidence>
<keyword evidence="1" id="KW-0812">Transmembrane</keyword>
<dbReference type="Proteomes" id="UP000366872">
    <property type="component" value="Unassembled WGS sequence"/>
</dbReference>
<keyword evidence="4" id="KW-1185">Reference proteome</keyword>
<keyword evidence="1" id="KW-1133">Transmembrane helix</keyword>
<organism evidence="3 4">
    <name type="scientific">Pontiella desulfatans</name>
    <dbReference type="NCBI Taxonomy" id="2750659"/>
    <lineage>
        <taxon>Bacteria</taxon>
        <taxon>Pseudomonadati</taxon>
        <taxon>Kiritimatiellota</taxon>
        <taxon>Kiritimatiellia</taxon>
        <taxon>Kiritimatiellales</taxon>
        <taxon>Pontiellaceae</taxon>
        <taxon>Pontiella</taxon>
    </lineage>
</organism>
<feature type="signal peptide" evidence="2">
    <location>
        <begin position="1"/>
        <end position="19"/>
    </location>
</feature>
<keyword evidence="1" id="KW-0472">Membrane</keyword>
<gene>
    <name evidence="3" type="ORF">PDESU_01769</name>
</gene>
<name>A0A6C2U021_PONDE</name>
<evidence type="ECO:0000256" key="1">
    <source>
        <dbReference type="SAM" id="Phobius"/>
    </source>
</evidence>
<feature type="transmembrane region" description="Helical" evidence="1">
    <location>
        <begin position="237"/>
        <end position="253"/>
    </location>
</feature>
<dbReference type="PROSITE" id="PS51257">
    <property type="entry name" value="PROKAR_LIPOPROTEIN"/>
    <property type="match status" value="1"/>
</dbReference>
<evidence type="ECO:0000256" key="2">
    <source>
        <dbReference type="SAM" id="SignalP"/>
    </source>
</evidence>
<dbReference type="RefSeq" id="WP_168442101.1">
    <property type="nucleotide sequence ID" value="NZ_CAAHFG010000001.1"/>
</dbReference>
<reference evidence="3 4" key="1">
    <citation type="submission" date="2019-04" db="EMBL/GenBank/DDBJ databases">
        <authorList>
            <person name="Van Vliet M D."/>
        </authorList>
    </citation>
    <scope>NUCLEOTIDE SEQUENCE [LARGE SCALE GENOMIC DNA]</scope>
    <source>
        <strain evidence="3 4">F1</strain>
    </source>
</reference>
<accession>A0A6C2U021</accession>
<keyword evidence="2" id="KW-0732">Signal</keyword>
<dbReference type="AlphaFoldDB" id="A0A6C2U021"/>
<dbReference type="InterPro" id="IPR013424">
    <property type="entry name" value="Ice-binding_C"/>
</dbReference>
<dbReference type="EMBL" id="CAAHFG010000001">
    <property type="protein sequence ID" value="VGO13215.1"/>
    <property type="molecule type" value="Genomic_DNA"/>
</dbReference>